<evidence type="ECO:0000313" key="2">
    <source>
        <dbReference type="EMBL" id="CAG7818434.1"/>
    </source>
</evidence>
<feature type="region of interest" description="Disordered" evidence="1">
    <location>
        <begin position="300"/>
        <end position="342"/>
    </location>
</feature>
<sequence>MGPCVKRKFEEVCPEPSSVEEHCEGICNPPIPTDQDSDFEYSETSSMKSDYSANTSTVVHFTCSNCSDFSEVQEAQEDFEDQLRGWALNDAKRHGPLDKFSSFPFESYLRKMKRMLRANHHPLQQLHGRLQERSIINNCNREETPVRKFQHKMGPVLDMNTRFEQYQLLELGNLQFSTKKECYFGHQSSIYKLANIIRESDKIYFLGQIIEEKLIINLTPAEHMYALVKFVTETKPDGTTPCDIIPMIWLTQDQSSCFWPGNHHYATAFKNLTKPSNKWKICPIKLNLYQMTKSFKSCLDRSTNSTSHKNPLQRRSKVVVSRRESSDSDSGQNIVVSNGLPEAPDVPFDIPECNTDESPRGSVFLDVNIPLLMVDEVEPITDGNNEQTGFQIKKPKSLERQILYKIEELNRKVDEVSRDIKCLKMAGVASIPTPKGCPKLPMNFVSTVGGVSIKEATERVLSKILTNEVAAGFNWCGIVKTTVKPKKPLKDFDGILILLFGSVRKIISTAYDKDVETCAKYWLRHEKGRCIRKSSNPNSEADLSEG</sequence>
<dbReference type="Proteomes" id="UP000708208">
    <property type="component" value="Unassembled WGS sequence"/>
</dbReference>
<feature type="compositionally biased region" description="Polar residues" evidence="1">
    <location>
        <begin position="300"/>
        <end position="310"/>
    </location>
</feature>
<proteinExistence type="predicted"/>
<accession>A0A8J2L9I6</accession>
<dbReference type="AlphaFoldDB" id="A0A8J2L9I6"/>
<name>A0A8J2L9I6_9HEXA</name>
<comment type="caution">
    <text evidence="2">The sequence shown here is derived from an EMBL/GenBank/DDBJ whole genome shotgun (WGS) entry which is preliminary data.</text>
</comment>
<organism evidence="2 3">
    <name type="scientific">Allacma fusca</name>
    <dbReference type="NCBI Taxonomy" id="39272"/>
    <lineage>
        <taxon>Eukaryota</taxon>
        <taxon>Metazoa</taxon>
        <taxon>Ecdysozoa</taxon>
        <taxon>Arthropoda</taxon>
        <taxon>Hexapoda</taxon>
        <taxon>Collembola</taxon>
        <taxon>Symphypleona</taxon>
        <taxon>Sminthuridae</taxon>
        <taxon>Allacma</taxon>
    </lineage>
</organism>
<dbReference type="EMBL" id="CAJVCH010420835">
    <property type="protein sequence ID" value="CAG7818434.1"/>
    <property type="molecule type" value="Genomic_DNA"/>
</dbReference>
<protein>
    <submittedName>
        <fullName evidence="2">Uncharacterized protein</fullName>
    </submittedName>
</protein>
<keyword evidence="3" id="KW-1185">Reference proteome</keyword>
<evidence type="ECO:0000256" key="1">
    <source>
        <dbReference type="SAM" id="MobiDB-lite"/>
    </source>
</evidence>
<gene>
    <name evidence="2" type="ORF">AFUS01_LOCUS28940</name>
</gene>
<reference evidence="2" key="1">
    <citation type="submission" date="2021-06" db="EMBL/GenBank/DDBJ databases">
        <authorList>
            <person name="Hodson N. C."/>
            <person name="Mongue J. A."/>
            <person name="Jaron S. K."/>
        </authorList>
    </citation>
    <scope>NUCLEOTIDE SEQUENCE</scope>
</reference>
<evidence type="ECO:0000313" key="3">
    <source>
        <dbReference type="Proteomes" id="UP000708208"/>
    </source>
</evidence>